<dbReference type="Gene3D" id="1.25.40.10">
    <property type="entry name" value="Tetratricopeptide repeat domain"/>
    <property type="match status" value="1"/>
</dbReference>
<keyword evidence="4" id="KW-0597">Phosphoprotein</keyword>
<evidence type="ECO:0000256" key="9">
    <source>
        <dbReference type="ARBA" id="ARBA00023212"/>
    </source>
</evidence>
<dbReference type="FunFam" id="1.10.287.110:FF:000018">
    <property type="entry name" value="DnaJ (Hsp40) homolog, subfamily C, member 7"/>
    <property type="match status" value="1"/>
</dbReference>
<keyword evidence="3" id="KW-0963">Cytoplasm</keyword>
<dbReference type="InterPro" id="IPR036869">
    <property type="entry name" value="J_dom_sf"/>
</dbReference>
<dbReference type="SUPFAM" id="SSF46565">
    <property type="entry name" value="Chaperone J-domain"/>
    <property type="match status" value="1"/>
</dbReference>
<feature type="repeat" description="TPR" evidence="13">
    <location>
        <begin position="66"/>
        <end position="99"/>
    </location>
</feature>
<dbReference type="InterPro" id="IPR018253">
    <property type="entry name" value="DnaJ_domain_CS"/>
</dbReference>
<gene>
    <name evidence="15" type="ORF">C0Q70_02045</name>
</gene>
<reference evidence="15 16" key="1">
    <citation type="submission" date="2018-04" db="EMBL/GenBank/DDBJ databases">
        <title>The genome of golden apple snail Pomacea canaliculata provides insight into stress tolerance and invasive adaptation.</title>
        <authorList>
            <person name="Liu C."/>
            <person name="Liu B."/>
            <person name="Ren Y."/>
            <person name="Zhang Y."/>
            <person name="Wang H."/>
            <person name="Li S."/>
            <person name="Jiang F."/>
            <person name="Yin L."/>
            <person name="Zhang G."/>
            <person name="Qian W."/>
            <person name="Fan W."/>
        </authorList>
    </citation>
    <scope>NUCLEOTIDE SEQUENCE [LARGE SCALE GENOMIC DNA]</scope>
    <source>
        <strain evidence="15">SZHN2017</strain>
        <tissue evidence="15">Muscle</tissue>
    </source>
</reference>
<evidence type="ECO:0000256" key="11">
    <source>
        <dbReference type="ARBA" id="ARBA00053178"/>
    </source>
</evidence>
<dbReference type="PRINTS" id="PR00625">
    <property type="entry name" value="JDOMAIN"/>
</dbReference>
<dbReference type="SUPFAM" id="SSF48452">
    <property type="entry name" value="TPR-like"/>
    <property type="match status" value="1"/>
</dbReference>
<dbReference type="EMBL" id="PZQS01000001">
    <property type="protein sequence ID" value="PVD39415.1"/>
    <property type="molecule type" value="Genomic_DNA"/>
</dbReference>
<evidence type="ECO:0000256" key="13">
    <source>
        <dbReference type="PROSITE-ProRule" id="PRU00339"/>
    </source>
</evidence>
<feature type="repeat" description="TPR" evidence="13">
    <location>
        <begin position="214"/>
        <end position="247"/>
    </location>
</feature>
<dbReference type="GO" id="GO:0005856">
    <property type="term" value="C:cytoskeleton"/>
    <property type="evidence" value="ECO:0007669"/>
    <property type="project" value="UniProtKB-SubCell"/>
</dbReference>
<organism evidence="15 16">
    <name type="scientific">Pomacea canaliculata</name>
    <name type="common">Golden apple snail</name>
    <dbReference type="NCBI Taxonomy" id="400727"/>
    <lineage>
        <taxon>Eukaryota</taxon>
        <taxon>Metazoa</taxon>
        <taxon>Spiralia</taxon>
        <taxon>Lophotrochozoa</taxon>
        <taxon>Mollusca</taxon>
        <taxon>Gastropoda</taxon>
        <taxon>Caenogastropoda</taxon>
        <taxon>Architaenioglossa</taxon>
        <taxon>Ampullarioidea</taxon>
        <taxon>Ampullariidae</taxon>
        <taxon>Pomacea</taxon>
    </lineage>
</organism>
<dbReference type="Gene3D" id="1.10.287.110">
    <property type="entry name" value="DnaJ domain"/>
    <property type="match status" value="1"/>
</dbReference>
<evidence type="ECO:0000256" key="4">
    <source>
        <dbReference type="ARBA" id="ARBA00022553"/>
    </source>
</evidence>
<evidence type="ECO:0000256" key="10">
    <source>
        <dbReference type="ARBA" id="ARBA00023242"/>
    </source>
</evidence>
<dbReference type="Pfam" id="PF07719">
    <property type="entry name" value="TPR_2"/>
    <property type="match status" value="1"/>
</dbReference>
<dbReference type="GO" id="GO:0005634">
    <property type="term" value="C:nucleus"/>
    <property type="evidence" value="ECO:0007669"/>
    <property type="project" value="UniProtKB-SubCell"/>
</dbReference>
<evidence type="ECO:0000256" key="12">
    <source>
        <dbReference type="ARBA" id="ARBA00071603"/>
    </source>
</evidence>
<keyword evidence="16" id="KW-1185">Reference proteome</keyword>
<dbReference type="SMART" id="SM00028">
    <property type="entry name" value="TPR"/>
    <property type="match status" value="7"/>
</dbReference>
<sequence length="512" mass="57734">MSGMEVLEEPTENGIDEDDDVAMMEANPLDQAEIKKEEGNTFYKQKKYKDALECYNQAINLCPTCAAYYGNRAATFIMLNRYKDALADAQQAVNMDPNFVKGYIREGKCHMALGNALAASKSFNHALELEADNSVVLAEVNSLKSLQDHDAKVELNFGKGDYRTAIFNLDRCLDISPACTRYKVLKAEAFTYLSRFQEAQEIANDILTREGMNADAIYVRGLCLYYQDNTEKAFQHFQQVLRLAPDHSKARDALRRAKQLTTQKEAGNGAFRGGKFQDAYDLYTQALQIDPHNRSTNSKLYNNRATVSAKLNRLDQAIEDCNQAIKLDETYVKAYLRRAKCYMDTEQYEEAVRDYEKVIKLQKSQENKQLLHEAKVALKQSKRKDYYKILGVTRSASDDEIKKAYKKRALIHHPDRHSHATVEVQKEEEKKFKELGEAYSVLSDDKKRARYDNGQDLDDSCGGFSDIDPNQIFQAFFGGGMGPGGMHSFSFGGPQSGAGPSGFPGGFSFHFG</sequence>
<keyword evidence="6 13" id="KW-0802">TPR repeat</keyword>
<comment type="caution">
    <text evidence="15">The sequence shown here is derived from an EMBL/GenBank/DDBJ whole genome shotgun (WGS) entry which is preliminary data.</text>
</comment>
<dbReference type="PROSITE" id="PS50005">
    <property type="entry name" value="TPR"/>
    <property type="match status" value="7"/>
</dbReference>
<feature type="repeat" description="TPR" evidence="13">
    <location>
        <begin position="260"/>
        <end position="293"/>
    </location>
</feature>
<dbReference type="STRING" id="400727.A0A2T7Q163"/>
<evidence type="ECO:0000313" key="16">
    <source>
        <dbReference type="Proteomes" id="UP000245119"/>
    </source>
</evidence>
<evidence type="ECO:0000256" key="2">
    <source>
        <dbReference type="ARBA" id="ARBA00004245"/>
    </source>
</evidence>
<dbReference type="PANTHER" id="PTHR45188:SF2">
    <property type="entry name" value="DNAJ HOMOLOG SUBFAMILY C MEMBER 7"/>
    <property type="match status" value="1"/>
</dbReference>
<feature type="repeat" description="TPR" evidence="13">
    <location>
        <begin position="332"/>
        <end position="365"/>
    </location>
</feature>
<name>A0A2T7Q163_POMCA</name>
<evidence type="ECO:0000256" key="7">
    <source>
        <dbReference type="ARBA" id="ARBA00022990"/>
    </source>
</evidence>
<feature type="repeat" description="TPR" evidence="13">
    <location>
        <begin position="298"/>
        <end position="331"/>
    </location>
</feature>
<dbReference type="InterPro" id="IPR019734">
    <property type="entry name" value="TPR_rpt"/>
</dbReference>
<dbReference type="Pfam" id="PF13414">
    <property type="entry name" value="TPR_11"/>
    <property type="match status" value="1"/>
</dbReference>
<dbReference type="Pfam" id="PF00226">
    <property type="entry name" value="DnaJ"/>
    <property type="match status" value="1"/>
</dbReference>
<dbReference type="SMART" id="SM00271">
    <property type="entry name" value="DnaJ"/>
    <property type="match status" value="1"/>
</dbReference>
<protein>
    <recommendedName>
        <fullName evidence="12">DnaJ homolog subfamily C member 7</fullName>
    </recommendedName>
</protein>
<feature type="domain" description="J" evidence="14">
    <location>
        <begin position="385"/>
        <end position="455"/>
    </location>
</feature>
<keyword evidence="8" id="KW-0143">Chaperone</keyword>
<proteinExistence type="predicted"/>
<dbReference type="Pfam" id="PF00515">
    <property type="entry name" value="TPR_1"/>
    <property type="match status" value="2"/>
</dbReference>
<dbReference type="AlphaFoldDB" id="A0A2T7Q163"/>
<evidence type="ECO:0000256" key="1">
    <source>
        <dbReference type="ARBA" id="ARBA00004123"/>
    </source>
</evidence>
<keyword evidence="7" id="KW-0007">Acetylation</keyword>
<dbReference type="PROSITE" id="PS00636">
    <property type="entry name" value="DNAJ_1"/>
    <property type="match status" value="1"/>
</dbReference>
<evidence type="ECO:0000259" key="14">
    <source>
        <dbReference type="PROSITE" id="PS50076"/>
    </source>
</evidence>
<evidence type="ECO:0000256" key="6">
    <source>
        <dbReference type="ARBA" id="ARBA00022803"/>
    </source>
</evidence>
<comment type="subcellular location">
    <subcellularLocation>
        <location evidence="2">Cytoplasm</location>
        <location evidence="2">Cytoskeleton</location>
    </subcellularLocation>
    <subcellularLocation>
        <location evidence="1">Nucleus</location>
    </subcellularLocation>
</comment>
<dbReference type="InterPro" id="IPR011990">
    <property type="entry name" value="TPR-like_helical_dom_sf"/>
</dbReference>
<evidence type="ECO:0000313" key="15">
    <source>
        <dbReference type="EMBL" id="PVD39415.1"/>
    </source>
</evidence>
<keyword evidence="5" id="KW-0677">Repeat</keyword>
<dbReference type="InterPro" id="IPR013105">
    <property type="entry name" value="TPR_2"/>
</dbReference>
<feature type="repeat" description="TPR" evidence="13">
    <location>
        <begin position="100"/>
        <end position="133"/>
    </location>
</feature>
<dbReference type="PANTHER" id="PTHR45188">
    <property type="entry name" value="DNAJ PROTEIN P58IPK HOMOLOG"/>
    <property type="match status" value="1"/>
</dbReference>
<dbReference type="FunFam" id="1.25.40.10:FF:000097">
    <property type="entry name" value="DnaJ homolog subfamily C member 7 homolog"/>
    <property type="match status" value="1"/>
</dbReference>
<dbReference type="Pfam" id="PF13181">
    <property type="entry name" value="TPR_8"/>
    <property type="match status" value="1"/>
</dbReference>
<feature type="repeat" description="TPR" evidence="13">
    <location>
        <begin position="32"/>
        <end position="65"/>
    </location>
</feature>
<dbReference type="PROSITE" id="PS50076">
    <property type="entry name" value="DNAJ_2"/>
    <property type="match status" value="1"/>
</dbReference>
<dbReference type="CDD" id="cd06257">
    <property type="entry name" value="DnaJ"/>
    <property type="match status" value="1"/>
</dbReference>
<dbReference type="OMA" id="KMCLGLD"/>
<dbReference type="InterPro" id="IPR001623">
    <property type="entry name" value="DnaJ_domain"/>
</dbReference>
<dbReference type="OrthoDB" id="765884at2759"/>
<evidence type="ECO:0000256" key="3">
    <source>
        <dbReference type="ARBA" id="ARBA00022490"/>
    </source>
</evidence>
<keyword evidence="9" id="KW-0206">Cytoskeleton</keyword>
<keyword evidence="10" id="KW-0539">Nucleus</keyword>
<evidence type="ECO:0000256" key="8">
    <source>
        <dbReference type="ARBA" id="ARBA00023186"/>
    </source>
</evidence>
<dbReference type="Proteomes" id="UP000245119">
    <property type="component" value="Linkage Group LG1"/>
</dbReference>
<evidence type="ECO:0000256" key="5">
    <source>
        <dbReference type="ARBA" id="ARBA00022737"/>
    </source>
</evidence>
<accession>A0A2T7Q163</accession>
<comment type="function">
    <text evidence="11">Acts as a co-chaperone regulating the molecular chaperones HSP70 and HSP90 in folding of steroid receptors, such as the glucocorticoid receptor and the progesterone receptor. Proposed to act as a recycling chaperone by facilitating the return of chaperone substrates to early stages of chaperoning if further folding is required. In vitro, induces ATP-independent dissociation of HSP90 but not of HSP70 from the chaperone-substrate complexes. Recruits NR1I3 to the cytoplasm.</text>
</comment>